<sequence>MKTYLREMCDYLFNDGPEQPMPPEQTSMKATTSFAIRAGRPALRECRRAADMRDAVGEMYALGVEDAILVWNRVPVRLSYGYDVAILLDDLVPLLEEVRRPEFSDAEVFWGSDTFSAEWKIVREDDSLRIRARWHSVLGNYESLLTERGDAVVHTEVFVSEWSKVLRRIVTDIDAEFVELNDDDIFLRVKSLIRA</sequence>
<gene>
    <name evidence="1" type="ORF">Scinn_25450</name>
</gene>
<dbReference type="Proteomes" id="UP000660554">
    <property type="component" value="Unassembled WGS sequence"/>
</dbReference>
<evidence type="ECO:0000313" key="1">
    <source>
        <dbReference type="EMBL" id="GHI13082.1"/>
    </source>
</evidence>
<accession>A0ABQ3NJX7</accession>
<proteinExistence type="predicted"/>
<keyword evidence="2" id="KW-1185">Reference proteome</keyword>
<organism evidence="1 2">
    <name type="scientific">Streptomyces virginiae</name>
    <name type="common">Streptomyces cinnamonensis</name>
    <dbReference type="NCBI Taxonomy" id="1961"/>
    <lineage>
        <taxon>Bacteria</taxon>
        <taxon>Bacillati</taxon>
        <taxon>Actinomycetota</taxon>
        <taxon>Actinomycetes</taxon>
        <taxon>Kitasatosporales</taxon>
        <taxon>Streptomycetaceae</taxon>
        <taxon>Streptomyces</taxon>
    </lineage>
</organism>
<reference evidence="2" key="1">
    <citation type="submission" date="2020-09" db="EMBL/GenBank/DDBJ databases">
        <title>Whole genome shotgun sequence of Streptomyces cinnamonensis NBRC 15873.</title>
        <authorList>
            <person name="Komaki H."/>
            <person name="Tamura T."/>
        </authorList>
    </citation>
    <scope>NUCLEOTIDE SEQUENCE [LARGE SCALE GENOMIC DNA]</scope>
    <source>
        <strain evidence="2">NBRC 15873</strain>
    </source>
</reference>
<dbReference type="EMBL" id="BNDV01000008">
    <property type="protein sequence ID" value="GHI13082.1"/>
    <property type="molecule type" value="Genomic_DNA"/>
</dbReference>
<comment type="caution">
    <text evidence="1">The sequence shown here is derived from an EMBL/GenBank/DDBJ whole genome shotgun (WGS) entry which is preliminary data.</text>
</comment>
<protein>
    <submittedName>
        <fullName evidence="1">Uncharacterized protein</fullName>
    </submittedName>
</protein>
<evidence type="ECO:0000313" key="2">
    <source>
        <dbReference type="Proteomes" id="UP000660554"/>
    </source>
</evidence>
<name>A0ABQ3NJX7_STRVG</name>